<proteinExistence type="predicted"/>
<sequence length="87" mass="9622">MLKETLKTCAKSIDLLDAGLDDKGCAMCEKGLDDALKAVAVYEKLLDDLAKGFGITKGMPLDALEPYRVLFKEMDNLLKSLRQTLKE</sequence>
<protein>
    <submittedName>
        <fullName evidence="1">Uncharacterized protein</fullName>
    </submittedName>
</protein>
<dbReference type="AlphaFoldDB" id="A0A0A9A0F1"/>
<reference evidence="1" key="1">
    <citation type="submission" date="2014-09" db="EMBL/GenBank/DDBJ databases">
        <authorList>
            <person name="Magalhaes I.L.F."/>
            <person name="Oliveira U."/>
            <person name="Santos F.R."/>
            <person name="Vidigal T.H.D.A."/>
            <person name="Brescovit A.D."/>
            <person name="Santos A.J."/>
        </authorList>
    </citation>
    <scope>NUCLEOTIDE SEQUENCE</scope>
    <source>
        <tissue evidence="1">Shoot tissue taken approximately 20 cm above the soil surface</tissue>
    </source>
</reference>
<reference evidence="1" key="2">
    <citation type="journal article" date="2015" name="Data Brief">
        <title>Shoot transcriptome of the giant reed, Arundo donax.</title>
        <authorList>
            <person name="Barrero R.A."/>
            <person name="Guerrero F.D."/>
            <person name="Moolhuijzen P."/>
            <person name="Goolsby J.A."/>
            <person name="Tidwell J."/>
            <person name="Bellgard S.E."/>
            <person name="Bellgard M.I."/>
        </authorList>
    </citation>
    <scope>NUCLEOTIDE SEQUENCE</scope>
    <source>
        <tissue evidence="1">Shoot tissue taken approximately 20 cm above the soil surface</tissue>
    </source>
</reference>
<dbReference type="EMBL" id="GBRH01252806">
    <property type="protein sequence ID" value="JAD45089.1"/>
    <property type="molecule type" value="Transcribed_RNA"/>
</dbReference>
<name>A0A0A9A0F1_ARUDO</name>
<accession>A0A0A9A0F1</accession>
<organism evidence="1">
    <name type="scientific">Arundo donax</name>
    <name type="common">Giant reed</name>
    <name type="synonym">Donax arundinaceus</name>
    <dbReference type="NCBI Taxonomy" id="35708"/>
    <lineage>
        <taxon>Eukaryota</taxon>
        <taxon>Viridiplantae</taxon>
        <taxon>Streptophyta</taxon>
        <taxon>Embryophyta</taxon>
        <taxon>Tracheophyta</taxon>
        <taxon>Spermatophyta</taxon>
        <taxon>Magnoliopsida</taxon>
        <taxon>Liliopsida</taxon>
        <taxon>Poales</taxon>
        <taxon>Poaceae</taxon>
        <taxon>PACMAD clade</taxon>
        <taxon>Arundinoideae</taxon>
        <taxon>Arundineae</taxon>
        <taxon>Arundo</taxon>
    </lineage>
</organism>
<evidence type="ECO:0000313" key="1">
    <source>
        <dbReference type="EMBL" id="JAD45089.1"/>
    </source>
</evidence>